<evidence type="ECO:0000256" key="3">
    <source>
        <dbReference type="SAM" id="Phobius"/>
    </source>
</evidence>
<dbReference type="GO" id="GO:0006355">
    <property type="term" value="P:regulation of DNA-templated transcription"/>
    <property type="evidence" value="ECO:0007669"/>
    <property type="project" value="InterPro"/>
</dbReference>
<keyword evidence="3" id="KW-0472">Membrane</keyword>
<feature type="chain" id="PRO_5019453077" evidence="4">
    <location>
        <begin position="19"/>
        <end position="572"/>
    </location>
</feature>
<dbReference type="SUPFAM" id="SSF48452">
    <property type="entry name" value="TPR-like"/>
    <property type="match status" value="1"/>
</dbReference>
<dbReference type="InterPro" id="IPR016032">
    <property type="entry name" value="Sig_transdc_resp-reg_C-effctor"/>
</dbReference>
<sequence length="572" mass="65710">MKILISVSLWLVASACFFVSCHKEQSVPQLAWGKYYVWSDPDSACQVLRSIAFPEKLSPEDYARYALLTVQATCRSGRTLPPDPLVEAACIYNKVYGSADDKALACFYKGYVYENQGKEEEALLNYKQAEEASASGDDRRTRFLIYTALGNLMARHSGYESAIGYFRKALDLKLSLQAWNEVKADWILIPPSMQVKGSDAYREEKRLMYETLSDVIERMDFASQEKIYYRSALKAMDDYRWPEATGFLLLAMDRTVTKEDRHPYELTLAEVCLQTGNRVRADSLLREVAKSSFPFMRAKAFRKMAETLQAEGKTAEALLQMQHYAEAMELTVTSDTRADLLEIEKRYDCSALERQNDAFRNRWALTVLLTVAVLSSLALLVFLGWSFFRKQRMELLKRSRHEVACLQQQIDSLQEQIDDNQGEARTFQEKLMALEAEKKSKEIRIRQLETTFRSKHISLSVEAIEAAQVYLQVVSRKTPAYHPSSDRSALEHWMNLSLDCWAERLAIRYPSLTNGEKDICYLCRLGLGFDEMALLLGVQSRSVERTVYRICRKMGLSQGSKEEFRSRIFMVN</sequence>
<comment type="caution">
    <text evidence="5">The sequence shown here is derived from an EMBL/GenBank/DDBJ whole genome shotgun (WGS) entry which is preliminary data.</text>
</comment>
<feature type="signal peptide" evidence="4">
    <location>
        <begin position="1"/>
        <end position="18"/>
    </location>
</feature>
<dbReference type="GO" id="GO:0003677">
    <property type="term" value="F:DNA binding"/>
    <property type="evidence" value="ECO:0007669"/>
    <property type="project" value="InterPro"/>
</dbReference>
<dbReference type="InterPro" id="IPR011990">
    <property type="entry name" value="TPR-like_helical_dom_sf"/>
</dbReference>
<keyword evidence="3" id="KW-0812">Transmembrane</keyword>
<evidence type="ECO:0000256" key="2">
    <source>
        <dbReference type="SAM" id="Coils"/>
    </source>
</evidence>
<feature type="transmembrane region" description="Helical" evidence="3">
    <location>
        <begin position="363"/>
        <end position="388"/>
    </location>
</feature>
<feature type="coiled-coil region" evidence="2">
    <location>
        <begin position="396"/>
        <end position="451"/>
    </location>
</feature>
<dbReference type="PROSITE" id="PS50005">
    <property type="entry name" value="TPR"/>
    <property type="match status" value="1"/>
</dbReference>
<proteinExistence type="predicted"/>
<name>A0A413T343_9BACT</name>
<keyword evidence="4" id="KW-0732">Signal</keyword>
<evidence type="ECO:0000256" key="4">
    <source>
        <dbReference type="SAM" id="SignalP"/>
    </source>
</evidence>
<protein>
    <submittedName>
        <fullName evidence="5">Uncharacterized protein</fullName>
    </submittedName>
</protein>
<reference evidence="5 6" key="1">
    <citation type="submission" date="2018-08" db="EMBL/GenBank/DDBJ databases">
        <title>A genome reference for cultivated species of the human gut microbiota.</title>
        <authorList>
            <person name="Zou Y."/>
            <person name="Xue W."/>
            <person name="Luo G."/>
        </authorList>
    </citation>
    <scope>NUCLEOTIDE SEQUENCE [LARGE SCALE GENOMIC DNA]</scope>
    <source>
        <strain evidence="5 6">AM42-38</strain>
    </source>
</reference>
<dbReference type="RefSeq" id="WP_118400048.1">
    <property type="nucleotide sequence ID" value="NZ_CABJGD010000005.1"/>
</dbReference>
<evidence type="ECO:0000256" key="1">
    <source>
        <dbReference type="PROSITE-ProRule" id="PRU00339"/>
    </source>
</evidence>
<keyword evidence="2" id="KW-0175">Coiled coil</keyword>
<dbReference type="EMBL" id="QSFT01000005">
    <property type="protein sequence ID" value="RHA77737.1"/>
    <property type="molecule type" value="Genomic_DNA"/>
</dbReference>
<dbReference type="SUPFAM" id="SSF46894">
    <property type="entry name" value="C-terminal effector domain of the bipartite response regulators"/>
    <property type="match status" value="1"/>
</dbReference>
<evidence type="ECO:0000313" key="6">
    <source>
        <dbReference type="Proteomes" id="UP000283855"/>
    </source>
</evidence>
<evidence type="ECO:0000313" key="5">
    <source>
        <dbReference type="EMBL" id="RHA77737.1"/>
    </source>
</evidence>
<dbReference type="AlphaFoldDB" id="A0A413T343"/>
<organism evidence="5 6">
    <name type="scientific">Phocaeicola coprophilus</name>
    <dbReference type="NCBI Taxonomy" id="387090"/>
    <lineage>
        <taxon>Bacteria</taxon>
        <taxon>Pseudomonadati</taxon>
        <taxon>Bacteroidota</taxon>
        <taxon>Bacteroidia</taxon>
        <taxon>Bacteroidales</taxon>
        <taxon>Bacteroidaceae</taxon>
        <taxon>Phocaeicola</taxon>
    </lineage>
</organism>
<dbReference type="PROSITE" id="PS51257">
    <property type="entry name" value="PROKAR_LIPOPROTEIN"/>
    <property type="match status" value="1"/>
</dbReference>
<feature type="repeat" description="TPR" evidence="1">
    <location>
        <begin position="143"/>
        <end position="176"/>
    </location>
</feature>
<dbReference type="Proteomes" id="UP000283855">
    <property type="component" value="Unassembled WGS sequence"/>
</dbReference>
<dbReference type="InterPro" id="IPR019734">
    <property type="entry name" value="TPR_rpt"/>
</dbReference>
<dbReference type="Gene3D" id="1.25.40.10">
    <property type="entry name" value="Tetratricopeptide repeat domain"/>
    <property type="match status" value="1"/>
</dbReference>
<keyword evidence="1" id="KW-0802">TPR repeat</keyword>
<accession>A0A413T343</accession>
<keyword evidence="3" id="KW-1133">Transmembrane helix</keyword>
<gene>
    <name evidence="5" type="ORF">DW921_03710</name>
</gene>